<feature type="transmembrane region" description="Helical" evidence="1">
    <location>
        <begin position="207"/>
        <end position="234"/>
    </location>
</feature>
<feature type="transmembrane region" description="Helical" evidence="1">
    <location>
        <begin position="116"/>
        <end position="137"/>
    </location>
</feature>
<feature type="transmembrane region" description="Helical" evidence="1">
    <location>
        <begin position="254"/>
        <end position="275"/>
    </location>
</feature>
<sequence>MKKSLFDKKKTLDNKLSQAKADAKPWLFRFARFGHMAQGSVYFLIGLLAIQMAFGLGGKLTTSQGALYTIAKQPFGFLVVIILAVGLSGYACWQITRTIFDPENKGYNIKGIVSRISYLVVAVIYIGLCVSTVKILLHTRVHTTSGHYQTLSARMLAQPFGQTIIAITGTVILIVGLGQIFWALSGRFQKQLKKNEMSQKERKWSKYLGKFGISARGVIFGIIGVFLIKTAIQADPDETKGLDGALAEVATQPFGPVMLTIVSLGLIAYGVYMFAEARYKRLTSPN</sequence>
<keyword evidence="1" id="KW-1133">Transmembrane helix</keyword>
<dbReference type="Pfam" id="PF06724">
    <property type="entry name" value="DUF1206"/>
    <property type="match status" value="3"/>
</dbReference>
<evidence type="ECO:0000313" key="4">
    <source>
        <dbReference type="Proteomes" id="UP000220106"/>
    </source>
</evidence>
<comment type="caution">
    <text evidence="3">The sequence shown here is derived from an EMBL/GenBank/DDBJ whole genome shotgun (WGS) entry which is preliminary data.</text>
</comment>
<feature type="domain" description="DUF1206" evidence="2">
    <location>
        <begin position="117"/>
        <end position="184"/>
    </location>
</feature>
<feature type="domain" description="DUF1206" evidence="2">
    <location>
        <begin position="211"/>
        <end position="280"/>
    </location>
</feature>
<keyword evidence="1" id="KW-0472">Membrane</keyword>
<protein>
    <recommendedName>
        <fullName evidence="2">DUF1206 domain-containing protein</fullName>
    </recommendedName>
</protein>
<proteinExistence type="predicted"/>
<name>A0AAX0S8M6_9BACI</name>
<organism evidence="3 4">
    <name type="scientific">Peribacillus butanolivorans</name>
    <dbReference type="NCBI Taxonomy" id="421767"/>
    <lineage>
        <taxon>Bacteria</taxon>
        <taxon>Bacillati</taxon>
        <taxon>Bacillota</taxon>
        <taxon>Bacilli</taxon>
        <taxon>Bacillales</taxon>
        <taxon>Bacillaceae</taxon>
        <taxon>Peribacillus</taxon>
    </lineage>
</organism>
<feature type="transmembrane region" description="Helical" evidence="1">
    <location>
        <begin position="74"/>
        <end position="95"/>
    </location>
</feature>
<dbReference type="InterPro" id="IPR009597">
    <property type="entry name" value="DUF1206"/>
</dbReference>
<reference evidence="3 4" key="1">
    <citation type="submission" date="2017-09" db="EMBL/GenBank/DDBJ databases">
        <title>Large-scale bioinformatics analysis of Bacillus genomes uncovers conserved roles of natural products in bacterial physiology.</title>
        <authorList>
            <consortium name="Agbiome Team Llc"/>
            <person name="Bleich R.M."/>
            <person name="Kirk G.J."/>
            <person name="Santa Maria K.C."/>
            <person name="Allen S.E."/>
            <person name="Farag S."/>
            <person name="Shank E.A."/>
            <person name="Bowers A."/>
        </authorList>
    </citation>
    <scope>NUCLEOTIDE SEQUENCE [LARGE SCALE GENOMIC DNA]</scope>
    <source>
        <strain evidence="3 4">AFS003229</strain>
    </source>
</reference>
<evidence type="ECO:0000313" key="3">
    <source>
        <dbReference type="EMBL" id="PEJ35908.1"/>
    </source>
</evidence>
<dbReference type="RefSeq" id="WP_098175157.1">
    <property type="nucleotide sequence ID" value="NZ_JBHJQV010000125.1"/>
</dbReference>
<feature type="transmembrane region" description="Helical" evidence="1">
    <location>
        <begin position="164"/>
        <end position="186"/>
    </location>
</feature>
<feature type="transmembrane region" description="Helical" evidence="1">
    <location>
        <begin position="33"/>
        <end position="54"/>
    </location>
</feature>
<evidence type="ECO:0000256" key="1">
    <source>
        <dbReference type="SAM" id="Phobius"/>
    </source>
</evidence>
<keyword evidence="1" id="KW-0812">Transmembrane</keyword>
<dbReference type="Proteomes" id="UP000220106">
    <property type="component" value="Unassembled WGS sequence"/>
</dbReference>
<dbReference type="AlphaFoldDB" id="A0AAX0S8M6"/>
<gene>
    <name evidence="3" type="ORF">CN689_05460</name>
</gene>
<evidence type="ECO:0000259" key="2">
    <source>
        <dbReference type="Pfam" id="PF06724"/>
    </source>
</evidence>
<feature type="domain" description="DUF1206" evidence="2">
    <location>
        <begin position="33"/>
        <end position="100"/>
    </location>
</feature>
<accession>A0AAX0S8M6</accession>
<dbReference type="EMBL" id="NUEQ01000011">
    <property type="protein sequence ID" value="PEJ35908.1"/>
    <property type="molecule type" value="Genomic_DNA"/>
</dbReference>